<dbReference type="AlphaFoldDB" id="A0A7W3R6N8"/>
<organism evidence="1 2">
    <name type="scientific">Thermomonospora cellulosilytica</name>
    <dbReference type="NCBI Taxonomy" id="1411118"/>
    <lineage>
        <taxon>Bacteria</taxon>
        <taxon>Bacillati</taxon>
        <taxon>Actinomycetota</taxon>
        <taxon>Actinomycetes</taxon>
        <taxon>Streptosporangiales</taxon>
        <taxon>Thermomonosporaceae</taxon>
        <taxon>Thermomonospora</taxon>
    </lineage>
</organism>
<dbReference type="InterPro" id="IPR010982">
    <property type="entry name" value="Lambda_DNA-bd_dom_sf"/>
</dbReference>
<gene>
    <name evidence="1" type="ORF">HNR21_000623</name>
</gene>
<accession>A0A7W3R6N8</accession>
<dbReference type="Gene3D" id="1.10.260.40">
    <property type="entry name" value="lambda repressor-like DNA-binding domains"/>
    <property type="match status" value="1"/>
</dbReference>
<evidence type="ECO:0000313" key="1">
    <source>
        <dbReference type="EMBL" id="MBA9001741.1"/>
    </source>
</evidence>
<name>A0A7W3R6N8_9ACTN</name>
<dbReference type="InterPro" id="IPR001387">
    <property type="entry name" value="Cro/C1-type_HTH"/>
</dbReference>
<dbReference type="GO" id="GO:0003677">
    <property type="term" value="F:DNA binding"/>
    <property type="evidence" value="ECO:0007669"/>
    <property type="project" value="InterPro"/>
</dbReference>
<evidence type="ECO:0000313" key="2">
    <source>
        <dbReference type="Proteomes" id="UP000539313"/>
    </source>
</evidence>
<protein>
    <submittedName>
        <fullName evidence="1">Transcriptional regulator with XRE-family HTH domain</fullName>
    </submittedName>
</protein>
<dbReference type="CDD" id="cd00093">
    <property type="entry name" value="HTH_XRE"/>
    <property type="match status" value="1"/>
</dbReference>
<sequence length="418" mass="45671">MTTAEQRAIAARLKAERERRGWGQRKMARFLRDAVDDPQKPELPSFVTYVKRWESGKVPVTDSRYRTAYAAVFGMDENELFAPDRSAPPSLWRAPALDGELGPDEEERLILAARRPVRADPVVVESLATILAAQRRTEDMIGSAALIEPVRAQLATIQELVIEARGPIRPEVVNVAAQWAQFAGWLHIATGDLESAREWLNRATDWSIEVGDLALTDSITSWKGYLAEHAGHLGPMIGMAQAAQRHRSGPGRAYDLHMEARGHALVGDRAAADRALNAACEAVAAARPADARQWEYYYFAPGFWNLERGVALRYMGRNDPARTQQAIEQLATGHAALPADMRGSEWGGVYLCHQAAAHLEAGDAESAVAVASDALAVAHATSSESLIGRVRRLHRRLADDWPGRSDVAELGEALAAGT</sequence>
<dbReference type="RefSeq" id="WP_182703954.1">
    <property type="nucleotide sequence ID" value="NZ_JACJII010000001.1"/>
</dbReference>
<dbReference type="Proteomes" id="UP000539313">
    <property type="component" value="Unassembled WGS sequence"/>
</dbReference>
<keyword evidence="2" id="KW-1185">Reference proteome</keyword>
<reference evidence="1 2" key="1">
    <citation type="submission" date="2020-08" db="EMBL/GenBank/DDBJ databases">
        <title>Sequencing the genomes of 1000 actinobacteria strains.</title>
        <authorList>
            <person name="Klenk H.-P."/>
        </authorList>
    </citation>
    <scope>NUCLEOTIDE SEQUENCE [LARGE SCALE GENOMIC DNA]</scope>
    <source>
        <strain evidence="1 2">DSM 45823</strain>
    </source>
</reference>
<comment type="caution">
    <text evidence="1">The sequence shown here is derived from an EMBL/GenBank/DDBJ whole genome shotgun (WGS) entry which is preliminary data.</text>
</comment>
<proteinExistence type="predicted"/>
<dbReference type="EMBL" id="JACJII010000001">
    <property type="protein sequence ID" value="MBA9001741.1"/>
    <property type="molecule type" value="Genomic_DNA"/>
</dbReference>